<comment type="caution">
    <text evidence="1">The sequence shown here is derived from an EMBL/GenBank/DDBJ whole genome shotgun (WGS) entry which is preliminary data.</text>
</comment>
<accession>A0A2M8G1A4</accession>
<evidence type="ECO:0000313" key="2">
    <source>
        <dbReference type="Proteomes" id="UP000229674"/>
    </source>
</evidence>
<protein>
    <recommendedName>
        <fullName evidence="3">TldD/PmbA family protein</fullName>
    </recommendedName>
</protein>
<dbReference type="AlphaFoldDB" id="A0A2M8G1A4"/>
<organism evidence="1 2">
    <name type="scientific">Candidatus Colwellbacteria bacterium CG_4_9_14_0_2_um_filter_50_12</name>
    <dbReference type="NCBI Taxonomy" id="1974538"/>
    <lineage>
        <taxon>Bacteria</taxon>
        <taxon>Candidatus Colwelliibacteriota</taxon>
    </lineage>
</organism>
<feature type="non-terminal residue" evidence="1">
    <location>
        <position position="89"/>
    </location>
</feature>
<dbReference type="InterPro" id="IPR036059">
    <property type="entry name" value="TldD/PmbA_sf"/>
</dbReference>
<sequence length="89" mass="9583">MFNSQEVIERVLGETKKRGAAFTEVLVSNGRYSFKRITDGEAYQPTAGDGVSIAVSSIINGKRVSASCDSLAAIQTEIDSLFTKARLLP</sequence>
<dbReference type="Proteomes" id="UP000229674">
    <property type="component" value="Unassembled WGS sequence"/>
</dbReference>
<dbReference type="SUPFAM" id="SSF111283">
    <property type="entry name" value="Putative modulator of DNA gyrase, PmbA/TldD"/>
    <property type="match status" value="1"/>
</dbReference>
<proteinExistence type="predicted"/>
<gene>
    <name evidence="1" type="ORF">CO020_00735</name>
</gene>
<dbReference type="InterPro" id="IPR035068">
    <property type="entry name" value="TldD/PmbA_N"/>
</dbReference>
<reference evidence="2" key="1">
    <citation type="submission" date="2017-09" db="EMBL/GenBank/DDBJ databases">
        <title>Depth-based differentiation of microbial function through sediment-hosted aquifers and enrichment of novel symbionts in the deep terrestrial subsurface.</title>
        <authorList>
            <person name="Probst A.J."/>
            <person name="Ladd B."/>
            <person name="Jarett J.K."/>
            <person name="Geller-Mcgrath D.E."/>
            <person name="Sieber C.M.K."/>
            <person name="Emerson J.B."/>
            <person name="Anantharaman K."/>
            <person name="Thomas B.C."/>
            <person name="Malmstrom R."/>
            <person name="Stieglmeier M."/>
            <person name="Klingl A."/>
            <person name="Woyke T."/>
            <person name="Ryan C.M."/>
            <person name="Banfield J.F."/>
        </authorList>
    </citation>
    <scope>NUCLEOTIDE SEQUENCE [LARGE SCALE GENOMIC DNA]</scope>
</reference>
<dbReference type="GO" id="GO:0006508">
    <property type="term" value="P:proteolysis"/>
    <property type="evidence" value="ECO:0007669"/>
    <property type="project" value="InterPro"/>
</dbReference>
<dbReference type="GO" id="GO:0008237">
    <property type="term" value="F:metallopeptidase activity"/>
    <property type="evidence" value="ECO:0007669"/>
    <property type="project" value="InterPro"/>
</dbReference>
<name>A0A2M8G1A4_9BACT</name>
<evidence type="ECO:0000313" key="1">
    <source>
        <dbReference type="EMBL" id="PJC65420.1"/>
    </source>
</evidence>
<evidence type="ECO:0008006" key="3">
    <source>
        <dbReference type="Google" id="ProtNLM"/>
    </source>
</evidence>
<dbReference type="Gene3D" id="3.30.2290.10">
    <property type="entry name" value="PmbA/TldD superfamily"/>
    <property type="match status" value="1"/>
</dbReference>
<dbReference type="EMBL" id="PFQX01000030">
    <property type="protein sequence ID" value="PJC65420.1"/>
    <property type="molecule type" value="Genomic_DNA"/>
</dbReference>